<comment type="caution">
    <text evidence="3">The sequence shown here is derived from an EMBL/GenBank/DDBJ whole genome shotgun (WGS) entry which is preliminary data.</text>
</comment>
<feature type="signal peptide" evidence="2">
    <location>
        <begin position="1"/>
        <end position="24"/>
    </location>
</feature>
<keyword evidence="2" id="KW-0732">Signal</keyword>
<sequence length="86" mass="9796">MRLSICFFIAFIGCMITSPAFVDSEHTDQRQTIDRSRFVANTFADTEHEIDNRLKRHAIVVIPRPKFGSSSSSEDRSSRSSLHSIH</sequence>
<evidence type="ECO:0000313" key="3">
    <source>
        <dbReference type="EMBL" id="KAL1226734.1"/>
    </source>
</evidence>
<evidence type="ECO:0000313" key="4">
    <source>
        <dbReference type="Proteomes" id="UP001558632"/>
    </source>
</evidence>
<reference evidence="3 4" key="1">
    <citation type="submission" date="2024-07" db="EMBL/GenBank/DDBJ databases">
        <title>Enhanced genomic and transcriptomic resources for Trichinella pseudospiralis and T. spiralis underpin the discovery of pronounced molecular differences between stages and species.</title>
        <authorList>
            <person name="Pasi K.K."/>
            <person name="La Rosa G."/>
            <person name="Gomez-Morales M.A."/>
            <person name="Tosini F."/>
            <person name="Sumanam S."/>
            <person name="Young N.D."/>
            <person name="Chang B.C."/>
            <person name="Robin G.B."/>
        </authorList>
    </citation>
    <scope>NUCLEOTIDE SEQUENCE [LARGE SCALE GENOMIC DNA]</scope>
    <source>
        <strain evidence="3">ISS534</strain>
    </source>
</reference>
<protein>
    <submittedName>
        <fullName evidence="3">Uncharacterized protein</fullName>
    </submittedName>
</protein>
<proteinExistence type="predicted"/>
<feature type="region of interest" description="Disordered" evidence="1">
    <location>
        <begin position="65"/>
        <end position="86"/>
    </location>
</feature>
<keyword evidence="4" id="KW-1185">Reference proteome</keyword>
<evidence type="ECO:0000256" key="2">
    <source>
        <dbReference type="SAM" id="SignalP"/>
    </source>
</evidence>
<organism evidence="3 4">
    <name type="scientific">Trichinella spiralis</name>
    <name type="common">Trichina worm</name>
    <dbReference type="NCBI Taxonomy" id="6334"/>
    <lineage>
        <taxon>Eukaryota</taxon>
        <taxon>Metazoa</taxon>
        <taxon>Ecdysozoa</taxon>
        <taxon>Nematoda</taxon>
        <taxon>Enoplea</taxon>
        <taxon>Dorylaimia</taxon>
        <taxon>Trichinellida</taxon>
        <taxon>Trichinellidae</taxon>
        <taxon>Trichinella</taxon>
    </lineage>
</organism>
<evidence type="ECO:0000256" key="1">
    <source>
        <dbReference type="SAM" id="MobiDB-lite"/>
    </source>
</evidence>
<dbReference type="EMBL" id="JBEUSY010000558">
    <property type="protein sequence ID" value="KAL1226734.1"/>
    <property type="molecule type" value="Genomic_DNA"/>
</dbReference>
<name>A0ABR3K1P3_TRISP</name>
<dbReference type="Proteomes" id="UP001558632">
    <property type="component" value="Unassembled WGS sequence"/>
</dbReference>
<accession>A0ABR3K1P3</accession>
<gene>
    <name evidence="3" type="ORF">TSPI_05693</name>
</gene>
<feature type="chain" id="PRO_5047443624" evidence="2">
    <location>
        <begin position="25"/>
        <end position="86"/>
    </location>
</feature>